<dbReference type="PANTHER" id="PTHR10151">
    <property type="entry name" value="ECTONUCLEOTIDE PYROPHOSPHATASE/PHOSPHODIESTERASE"/>
    <property type="match status" value="1"/>
</dbReference>
<dbReference type="Pfam" id="PF07727">
    <property type="entry name" value="RVT_2"/>
    <property type="match status" value="1"/>
</dbReference>
<dbReference type="InterPro" id="IPR017850">
    <property type="entry name" value="Alkaline_phosphatase_core_sf"/>
</dbReference>
<dbReference type="GO" id="GO:0005773">
    <property type="term" value="C:vacuole"/>
    <property type="evidence" value="ECO:0007669"/>
    <property type="project" value="TreeGrafter"/>
</dbReference>
<gene>
    <name evidence="2" type="ordered locus">AALP_Aa7g145400</name>
</gene>
<dbReference type="EMBL" id="CM002875">
    <property type="protein sequence ID" value="KFK29521.1"/>
    <property type="molecule type" value="Genomic_DNA"/>
</dbReference>
<dbReference type="eggNOG" id="KOG0017">
    <property type="taxonomic scope" value="Eukaryota"/>
</dbReference>
<dbReference type="PANTHER" id="PTHR10151:SF110">
    <property type="entry name" value="ALKALINE-PHOSPHATASE-LIKE FAMILY PROTEIN"/>
    <property type="match status" value="1"/>
</dbReference>
<dbReference type="eggNOG" id="KOG2645">
    <property type="taxonomic scope" value="Eukaryota"/>
</dbReference>
<dbReference type="SUPFAM" id="SSF56672">
    <property type="entry name" value="DNA/RNA polymerases"/>
    <property type="match status" value="1"/>
</dbReference>
<keyword evidence="3" id="KW-1185">Reference proteome</keyword>
<dbReference type="Gramene" id="KFK29521">
    <property type="protein sequence ID" value="KFK29521"/>
    <property type="gene ID" value="AALP_AA7G145400"/>
</dbReference>
<dbReference type="SUPFAM" id="SSF53649">
    <property type="entry name" value="Alkaline phosphatase-like"/>
    <property type="match status" value="1"/>
</dbReference>
<protein>
    <recommendedName>
        <fullName evidence="1">Reverse transcriptase Ty1/copia-type domain-containing protein</fullName>
    </recommendedName>
</protein>
<feature type="domain" description="Reverse transcriptase Ty1/copia-type" evidence="1">
    <location>
        <begin position="76"/>
        <end position="168"/>
    </location>
</feature>
<reference evidence="3" key="1">
    <citation type="journal article" date="2015" name="Nat. Plants">
        <title>Genome expansion of Arabis alpina linked with retrotransposition and reduced symmetric DNA methylation.</title>
        <authorList>
            <person name="Willing E.M."/>
            <person name="Rawat V."/>
            <person name="Mandakova T."/>
            <person name="Maumus F."/>
            <person name="James G.V."/>
            <person name="Nordstroem K.J."/>
            <person name="Becker C."/>
            <person name="Warthmann N."/>
            <person name="Chica C."/>
            <person name="Szarzynska B."/>
            <person name="Zytnicki M."/>
            <person name="Albani M.C."/>
            <person name="Kiefer C."/>
            <person name="Bergonzi S."/>
            <person name="Castaings L."/>
            <person name="Mateos J.L."/>
            <person name="Berns M.C."/>
            <person name="Bujdoso N."/>
            <person name="Piofczyk T."/>
            <person name="de Lorenzo L."/>
            <person name="Barrero-Sicilia C."/>
            <person name="Mateos I."/>
            <person name="Piednoel M."/>
            <person name="Hagmann J."/>
            <person name="Chen-Min-Tao R."/>
            <person name="Iglesias-Fernandez R."/>
            <person name="Schuster S.C."/>
            <person name="Alonso-Blanco C."/>
            <person name="Roudier F."/>
            <person name="Carbonero P."/>
            <person name="Paz-Ares J."/>
            <person name="Davis S.J."/>
            <person name="Pecinka A."/>
            <person name="Quesneville H."/>
            <person name="Colot V."/>
            <person name="Lysak M.A."/>
            <person name="Weigel D."/>
            <person name="Coupland G."/>
            <person name="Schneeberger K."/>
        </authorList>
    </citation>
    <scope>NUCLEOTIDE SEQUENCE [LARGE SCALE GENOMIC DNA]</scope>
    <source>
        <strain evidence="3">cv. Pajares</strain>
    </source>
</reference>
<dbReference type="Pfam" id="PF01663">
    <property type="entry name" value="Phosphodiest"/>
    <property type="match status" value="1"/>
</dbReference>
<evidence type="ECO:0000313" key="2">
    <source>
        <dbReference type="EMBL" id="KFK29521.1"/>
    </source>
</evidence>
<dbReference type="Gene3D" id="3.40.720.10">
    <property type="entry name" value="Alkaline Phosphatase, subunit A"/>
    <property type="match status" value="1"/>
</dbReference>
<evidence type="ECO:0000259" key="1">
    <source>
        <dbReference type="Pfam" id="PF07727"/>
    </source>
</evidence>
<proteinExistence type="predicted"/>
<dbReference type="InterPro" id="IPR002591">
    <property type="entry name" value="Phosphodiest/P_Trfase"/>
</dbReference>
<name>A0A087GI19_ARAAL</name>
<dbReference type="InterPro" id="IPR013103">
    <property type="entry name" value="RVT_2"/>
</dbReference>
<sequence length="506" mass="56845">MATPLVSMSPSNAPPPLSLLPDEDWLIESSTSSSARGSSSVAAVTANVEPKRYYDAVKEDVWRCAMTHEVVALEENYTWDIVSLPPGKVVIGSKWVYKIKYNADGKIERHKARLVVLGNKQIEGEDFDETFAPVVKMSTVRGLLSLVSAKGWEVHQMDVHNAFLHGLLGCKPVSTPIEQNHQLASDESPLLKYPSSYRRLVGRLVYLRITHPELCYSIHLLSQFMKAPREGHWDAALRVVRFLKGSPGQDLPEDEIPDLMMLYLDEPDGAGHNYGPDDPRVTNAVSRVDKMIGRAIQGLKKREIFDEVHVILLGDHGMVTNCDKKTIYIDDLADWIKIPADWINAYSPVLAINPRWGKDVENPGEKNAEFVAKMNEALSSGKVENGEFLQVYLKEKLPERLHYSESSRIPPIVGMVGEGILVRQNRTNAHECYGDHRYDNQYFSMRSIFIGHGPRFRRGNKVPSFENVQIYNVVAEILGLQPASNNGSSLFTRNILSHFKKTGEVE</sequence>
<dbReference type="Proteomes" id="UP000029120">
    <property type="component" value="Chromosome 7"/>
</dbReference>
<dbReference type="InterPro" id="IPR043502">
    <property type="entry name" value="DNA/RNA_pol_sf"/>
</dbReference>
<accession>A0A087GI19</accession>
<organism evidence="2 3">
    <name type="scientific">Arabis alpina</name>
    <name type="common">Alpine rock-cress</name>
    <dbReference type="NCBI Taxonomy" id="50452"/>
    <lineage>
        <taxon>Eukaryota</taxon>
        <taxon>Viridiplantae</taxon>
        <taxon>Streptophyta</taxon>
        <taxon>Embryophyta</taxon>
        <taxon>Tracheophyta</taxon>
        <taxon>Spermatophyta</taxon>
        <taxon>Magnoliopsida</taxon>
        <taxon>eudicotyledons</taxon>
        <taxon>Gunneridae</taxon>
        <taxon>Pentapetalae</taxon>
        <taxon>rosids</taxon>
        <taxon>malvids</taxon>
        <taxon>Brassicales</taxon>
        <taxon>Brassicaceae</taxon>
        <taxon>Arabideae</taxon>
        <taxon>Arabis</taxon>
    </lineage>
</organism>
<dbReference type="AlphaFoldDB" id="A0A087GI19"/>
<evidence type="ECO:0000313" key="3">
    <source>
        <dbReference type="Proteomes" id="UP000029120"/>
    </source>
</evidence>
<dbReference type="OrthoDB" id="415411at2759"/>